<reference evidence="1" key="1">
    <citation type="submission" date="2014-05" db="EMBL/GenBank/DDBJ databases">
        <title>The transcriptome of the halophilic microalga Tetraselmis sp. GSL018 isolated from the Great Salt Lake, Utah.</title>
        <authorList>
            <person name="Jinkerson R.E."/>
            <person name="D'Adamo S."/>
            <person name="Posewitz M.C."/>
        </authorList>
    </citation>
    <scope>NUCLEOTIDE SEQUENCE</scope>
    <source>
        <strain evidence="1">GSL018</strain>
    </source>
</reference>
<dbReference type="EMBL" id="GBEZ01020335">
    <property type="protein sequence ID" value="JAC66329.1"/>
    <property type="molecule type" value="Transcribed_RNA"/>
</dbReference>
<proteinExistence type="predicted"/>
<dbReference type="AlphaFoldDB" id="A0A061R6D7"/>
<protein>
    <submittedName>
        <fullName evidence="1">Uncharacterized protein</fullName>
    </submittedName>
</protein>
<sequence length="39" mass="4384">PSPEGSTDNDSTTAFSTRFVLLLRVIIQAKISRHIRKVE</sequence>
<accession>A0A061R6D7</accession>
<name>A0A061R6D7_9CHLO</name>
<evidence type="ECO:0000313" key="1">
    <source>
        <dbReference type="EMBL" id="JAC66329.1"/>
    </source>
</evidence>
<organism evidence="1">
    <name type="scientific">Tetraselmis sp. GSL018</name>
    <dbReference type="NCBI Taxonomy" id="582737"/>
    <lineage>
        <taxon>Eukaryota</taxon>
        <taxon>Viridiplantae</taxon>
        <taxon>Chlorophyta</taxon>
        <taxon>core chlorophytes</taxon>
        <taxon>Chlorodendrophyceae</taxon>
        <taxon>Chlorodendrales</taxon>
        <taxon>Chlorodendraceae</taxon>
        <taxon>Tetraselmis</taxon>
    </lineage>
</organism>
<gene>
    <name evidence="1" type="ORF">TSPGSL018_13960</name>
</gene>
<feature type="non-terminal residue" evidence="1">
    <location>
        <position position="1"/>
    </location>
</feature>